<evidence type="ECO:0000256" key="7">
    <source>
        <dbReference type="ARBA" id="ARBA00034125"/>
    </source>
</evidence>
<gene>
    <name evidence="10" type="ORF">NK118_04350</name>
</gene>
<evidence type="ECO:0000313" key="10">
    <source>
        <dbReference type="EMBL" id="MCP1109479.1"/>
    </source>
</evidence>
<keyword evidence="2" id="KW-1003">Cell membrane</keyword>
<evidence type="ECO:0000256" key="6">
    <source>
        <dbReference type="ARBA" id="ARBA00023136"/>
    </source>
</evidence>
<name>A0ABT1EFK0_9FIRM</name>
<sequence>MMNFIFLNVICPFCGTFAFAVLFCVPKKYYLQCGLTGLVGWLVYLFASHHTSVAMATFFGTLGVVLLSRGLTVIMRCPITMFLVPGIFPLIPGAGVYNTAFYLVTSQLDKASASGLNAIKVAFAIVAGIVFVVPIPRELFRLEYWRRKIG</sequence>
<feature type="transmembrane region" description="Helical" evidence="8">
    <location>
        <begin position="116"/>
        <end position="136"/>
    </location>
</feature>
<dbReference type="InterPro" id="IPR024528">
    <property type="entry name" value="ThrE_2"/>
</dbReference>
<organism evidence="10 11">
    <name type="scientific">Ohessyouella blattaphilus</name>
    <dbReference type="NCBI Taxonomy" id="2949333"/>
    <lineage>
        <taxon>Bacteria</taxon>
        <taxon>Bacillati</taxon>
        <taxon>Bacillota</taxon>
        <taxon>Clostridia</taxon>
        <taxon>Lachnospirales</taxon>
        <taxon>Lachnospiraceae</taxon>
        <taxon>Ohessyouella</taxon>
    </lineage>
</organism>
<evidence type="ECO:0000256" key="8">
    <source>
        <dbReference type="SAM" id="Phobius"/>
    </source>
</evidence>
<dbReference type="PANTHER" id="PTHR34390">
    <property type="entry name" value="UPF0442 PROTEIN YJJB-RELATED"/>
    <property type="match status" value="1"/>
</dbReference>
<feature type="transmembrane region" description="Helical" evidence="8">
    <location>
        <begin position="29"/>
        <end position="47"/>
    </location>
</feature>
<dbReference type="PANTHER" id="PTHR34390:SF1">
    <property type="entry name" value="SUCCINATE TRANSPORTER SUBUNIT YJJB-RELATED"/>
    <property type="match status" value="1"/>
</dbReference>
<feature type="transmembrane region" description="Helical" evidence="8">
    <location>
        <begin position="82"/>
        <end position="104"/>
    </location>
</feature>
<dbReference type="RefSeq" id="WP_262068387.1">
    <property type="nucleotide sequence ID" value="NZ_JAMXOC010000003.1"/>
</dbReference>
<protein>
    <submittedName>
        <fullName evidence="10">Threonine/serine exporter family protein</fullName>
    </submittedName>
</protein>
<comment type="caution">
    <text evidence="10">The sequence shown here is derived from an EMBL/GenBank/DDBJ whole genome shotgun (WGS) entry which is preliminary data.</text>
</comment>
<dbReference type="InterPro" id="IPR050539">
    <property type="entry name" value="ThrE_Dicarb/AminoAcid_Exp"/>
</dbReference>
<evidence type="ECO:0000256" key="3">
    <source>
        <dbReference type="ARBA" id="ARBA00022519"/>
    </source>
</evidence>
<dbReference type="EMBL" id="JAMZFV010000003">
    <property type="protein sequence ID" value="MCP1109479.1"/>
    <property type="molecule type" value="Genomic_DNA"/>
</dbReference>
<reference evidence="10 11" key="1">
    <citation type="journal article" date="2022" name="Genome Biol. Evol.">
        <title>Host diet, physiology and behaviors set the stage for Lachnospiraceae cladogenesis.</title>
        <authorList>
            <person name="Vera-Ponce De Leon A."/>
            <person name="Schneider M."/>
            <person name="Jahnes B.C."/>
            <person name="Sadowski V."/>
            <person name="Camuy-Velez L.A."/>
            <person name="Duan J."/>
            <person name="Sabree Z.L."/>
        </authorList>
    </citation>
    <scope>NUCLEOTIDE SEQUENCE [LARGE SCALE GENOMIC DNA]</scope>
    <source>
        <strain evidence="10 11">PAL227</strain>
    </source>
</reference>
<feature type="domain" description="Threonine/Serine exporter ThrE" evidence="9">
    <location>
        <begin position="9"/>
        <end position="132"/>
    </location>
</feature>
<dbReference type="Proteomes" id="UP001523565">
    <property type="component" value="Unassembled WGS sequence"/>
</dbReference>
<feature type="transmembrane region" description="Helical" evidence="8">
    <location>
        <begin position="6"/>
        <end position="24"/>
    </location>
</feature>
<keyword evidence="3" id="KW-0997">Cell inner membrane</keyword>
<feature type="transmembrane region" description="Helical" evidence="8">
    <location>
        <begin position="53"/>
        <end position="75"/>
    </location>
</feature>
<comment type="subcellular location">
    <subcellularLocation>
        <location evidence="1">Cell membrane</location>
        <topology evidence="1">Multi-pass membrane protein</topology>
    </subcellularLocation>
</comment>
<proteinExistence type="inferred from homology"/>
<evidence type="ECO:0000313" key="11">
    <source>
        <dbReference type="Proteomes" id="UP001523565"/>
    </source>
</evidence>
<keyword evidence="11" id="KW-1185">Reference proteome</keyword>
<comment type="similarity">
    <text evidence="7">Belongs to the ThrE exporter (TC 2.A.79) family.</text>
</comment>
<keyword evidence="4 8" id="KW-0812">Transmembrane</keyword>
<accession>A0ABT1EFK0</accession>
<evidence type="ECO:0000259" key="9">
    <source>
        <dbReference type="Pfam" id="PF12821"/>
    </source>
</evidence>
<dbReference type="Pfam" id="PF12821">
    <property type="entry name" value="ThrE_2"/>
    <property type="match status" value="1"/>
</dbReference>
<evidence type="ECO:0000256" key="4">
    <source>
        <dbReference type="ARBA" id="ARBA00022692"/>
    </source>
</evidence>
<evidence type="ECO:0000256" key="1">
    <source>
        <dbReference type="ARBA" id="ARBA00004651"/>
    </source>
</evidence>
<keyword evidence="6 8" id="KW-0472">Membrane</keyword>
<evidence type="ECO:0000256" key="5">
    <source>
        <dbReference type="ARBA" id="ARBA00022989"/>
    </source>
</evidence>
<evidence type="ECO:0000256" key="2">
    <source>
        <dbReference type="ARBA" id="ARBA00022475"/>
    </source>
</evidence>
<keyword evidence="5 8" id="KW-1133">Transmembrane helix</keyword>